<name>A0A6J6GQM8_9ZZZZ</name>
<dbReference type="PANTHER" id="PTHR30005">
    <property type="entry name" value="EXOPOLYPHOSPHATASE"/>
    <property type="match status" value="1"/>
</dbReference>
<dbReference type="InterPro" id="IPR043129">
    <property type="entry name" value="ATPase_NBD"/>
</dbReference>
<organism evidence="2">
    <name type="scientific">freshwater metagenome</name>
    <dbReference type="NCBI Taxonomy" id="449393"/>
    <lineage>
        <taxon>unclassified sequences</taxon>
        <taxon>metagenomes</taxon>
        <taxon>ecological metagenomes</taxon>
    </lineage>
</organism>
<evidence type="ECO:0000313" key="2">
    <source>
        <dbReference type="EMBL" id="CAB4603456.1"/>
    </source>
</evidence>
<gene>
    <name evidence="2" type="ORF">UFOPK1826_00837</name>
</gene>
<proteinExistence type="predicted"/>
<dbReference type="GO" id="GO:0016462">
    <property type="term" value="F:pyrophosphatase activity"/>
    <property type="evidence" value="ECO:0007669"/>
    <property type="project" value="TreeGrafter"/>
</dbReference>
<dbReference type="Pfam" id="PF02541">
    <property type="entry name" value="Ppx-GppA"/>
    <property type="match status" value="1"/>
</dbReference>
<accession>A0A6J6GQM8</accession>
<dbReference type="Gene3D" id="3.30.420.40">
    <property type="match status" value="1"/>
</dbReference>
<feature type="domain" description="Ppx/GppA phosphatase N-terminal" evidence="1">
    <location>
        <begin position="25"/>
        <end position="302"/>
    </location>
</feature>
<dbReference type="InterPro" id="IPR050273">
    <property type="entry name" value="GppA/Ppx_hydrolase"/>
</dbReference>
<dbReference type="PANTHER" id="PTHR30005:SF13">
    <property type="entry name" value="EXOPOLYPHOSPHATASE 2"/>
    <property type="match status" value="1"/>
</dbReference>
<dbReference type="InterPro" id="IPR003695">
    <property type="entry name" value="Ppx_GppA_N"/>
</dbReference>
<evidence type="ECO:0000259" key="1">
    <source>
        <dbReference type="Pfam" id="PF02541"/>
    </source>
</evidence>
<dbReference type="SUPFAM" id="SSF53067">
    <property type="entry name" value="Actin-like ATPase domain"/>
    <property type="match status" value="2"/>
</dbReference>
<dbReference type="EMBL" id="CAEZUN010000094">
    <property type="protein sequence ID" value="CAB4603456.1"/>
    <property type="molecule type" value="Genomic_DNA"/>
</dbReference>
<dbReference type="AlphaFoldDB" id="A0A6J6GQM8"/>
<protein>
    <submittedName>
        <fullName evidence="2">Unannotated protein</fullName>
    </submittedName>
</protein>
<dbReference type="CDD" id="cd24054">
    <property type="entry name" value="ASKHA_NBD_AaPPX-GppA_MtPPX2-like"/>
    <property type="match status" value="1"/>
</dbReference>
<reference evidence="2" key="1">
    <citation type="submission" date="2020-05" db="EMBL/GenBank/DDBJ databases">
        <authorList>
            <person name="Chiriac C."/>
            <person name="Salcher M."/>
            <person name="Ghai R."/>
            <person name="Kavagutti S V."/>
        </authorList>
    </citation>
    <scope>NUCLEOTIDE SEQUENCE</scope>
</reference>
<dbReference type="Gene3D" id="3.30.420.150">
    <property type="entry name" value="Exopolyphosphatase. Domain 2"/>
    <property type="match status" value="1"/>
</dbReference>
<sequence>MDSIFAAIDIGSNSTNLLIADSSGKTLERIVRSTRLGAGLTKTGSLSDEAIERTVSCINEYAALIDHHKVTDKRIVATQACRIANNSETFFEKVRASSDLDPEIISGEQEGSLAYRGATISFERSTSKRTLVIDIGGASTELMIGTESLMTAVSIPFGAVTLSESELHRDPPRPEELTNAISLVSDAVDDAVHMNPELASADQIIGVAGTIVTIAAVELGLKQFDPEKLHAMRLTREAAEDVFRTLATEPLADRVFNPGLPRDRADIIVGGCCLLVAVMRRLQIPELIVSQHNLLDGIVDELRNRSA</sequence>